<evidence type="ECO:0000313" key="2">
    <source>
        <dbReference type="EMBL" id="UXI67078.1"/>
    </source>
</evidence>
<dbReference type="RefSeq" id="WP_261694054.1">
    <property type="nucleotide sequence ID" value="NZ_CP104694.1"/>
</dbReference>
<dbReference type="Proteomes" id="UP001064632">
    <property type="component" value="Chromosome"/>
</dbReference>
<dbReference type="Gene3D" id="3.30.1360.180">
    <property type="match status" value="1"/>
</dbReference>
<dbReference type="Gene3D" id="3.40.720.10">
    <property type="entry name" value="Alkaline Phosphatase, subunit A"/>
    <property type="match status" value="1"/>
</dbReference>
<reference evidence="2" key="1">
    <citation type="submission" date="2022-09" db="EMBL/GenBank/DDBJ databases">
        <title>Tahibacter sp. nov., isolated from a fresh water.</title>
        <authorList>
            <person name="Baek J.H."/>
            <person name="Lee J.K."/>
            <person name="Kim J.M."/>
            <person name="Jeon C.O."/>
        </authorList>
    </citation>
    <scope>NUCLEOTIDE SEQUENCE</scope>
    <source>
        <strain evidence="2">W38</strain>
    </source>
</reference>
<dbReference type="CDD" id="cd16018">
    <property type="entry name" value="Enpp"/>
    <property type="match status" value="1"/>
</dbReference>
<protein>
    <submittedName>
        <fullName evidence="2">Ectonucleotide pyrophosphatase/phosphodiesterase</fullName>
    </submittedName>
</protein>
<dbReference type="InterPro" id="IPR017850">
    <property type="entry name" value="Alkaline_phosphatase_core_sf"/>
</dbReference>
<dbReference type="PANTHER" id="PTHR10151">
    <property type="entry name" value="ECTONUCLEOTIDE PYROPHOSPHATASE/PHOSPHODIESTERASE"/>
    <property type="match status" value="1"/>
</dbReference>
<dbReference type="InterPro" id="IPR002591">
    <property type="entry name" value="Phosphodiest/P_Trfase"/>
</dbReference>
<keyword evidence="1" id="KW-0732">Signal</keyword>
<name>A0ABY6BCZ6_9GAMM</name>
<evidence type="ECO:0000313" key="3">
    <source>
        <dbReference type="Proteomes" id="UP001064632"/>
    </source>
</evidence>
<keyword evidence="3" id="KW-1185">Reference proteome</keyword>
<sequence>MPSNAFALRRACRVLALLCLALGLAACGSQPVRRASAPADPLLLISIDGFRADYLDRGVTPHLSALAATGVRAEGLRPSFPSLTFPNHYTLVTGLYPDHHGIVHNVIDDAANGRHFVYNNARTTADPAWWGGEPIWVGAERQGIRSATMFWPGSDVAIAGVRPSFWRPFSRSVTPDERVDAVLEWLSLPEDQRPRFITLYFEQVDRAGHDVGPDSPDLGQALRQIDAAIGRLFDELDRRGLRGRLNTVVVSDHGQAPSSPQQVMTIDDEIDINRIEPVTVGVVAGFRPRPGQQHYADSTLLAPHPHRQCWRKSEIPTRLHYGRNERIPPIVCVAAEGWVFATRAWEDRHAAGHSRGEHGYDPALPSMRALFLAQGPAFKARQVIPVFDNIDVYPLLTHLLKMQPARHDGTLATLAGILREPPR</sequence>
<dbReference type="Pfam" id="PF01663">
    <property type="entry name" value="Phosphodiest"/>
    <property type="match status" value="1"/>
</dbReference>
<dbReference type="SUPFAM" id="SSF53649">
    <property type="entry name" value="Alkaline phosphatase-like"/>
    <property type="match status" value="1"/>
</dbReference>
<dbReference type="PANTHER" id="PTHR10151:SF120">
    <property type="entry name" value="BIS(5'-ADENOSYL)-TRIPHOSPHATASE"/>
    <property type="match status" value="1"/>
</dbReference>
<proteinExistence type="predicted"/>
<accession>A0ABY6BCZ6</accession>
<dbReference type="EMBL" id="CP104694">
    <property type="protein sequence ID" value="UXI67078.1"/>
    <property type="molecule type" value="Genomic_DNA"/>
</dbReference>
<evidence type="ECO:0000256" key="1">
    <source>
        <dbReference type="SAM" id="SignalP"/>
    </source>
</evidence>
<feature type="chain" id="PRO_5047430033" evidence="1">
    <location>
        <begin position="26"/>
        <end position="423"/>
    </location>
</feature>
<gene>
    <name evidence="2" type="ORF">N4264_20350</name>
</gene>
<feature type="signal peptide" evidence="1">
    <location>
        <begin position="1"/>
        <end position="25"/>
    </location>
</feature>
<organism evidence="2 3">
    <name type="scientific">Tahibacter amnicola</name>
    <dbReference type="NCBI Taxonomy" id="2976241"/>
    <lineage>
        <taxon>Bacteria</taxon>
        <taxon>Pseudomonadati</taxon>
        <taxon>Pseudomonadota</taxon>
        <taxon>Gammaproteobacteria</taxon>
        <taxon>Lysobacterales</taxon>
        <taxon>Rhodanobacteraceae</taxon>
        <taxon>Tahibacter</taxon>
    </lineage>
</organism>